<proteinExistence type="inferred from homology"/>
<keyword evidence="5" id="KW-1185">Reference proteome</keyword>
<reference evidence="4 5" key="1">
    <citation type="submission" date="2021-01" db="EMBL/GenBank/DDBJ databases">
        <title>Sequencing the genomes of 1000 actinobacteria strains.</title>
        <authorList>
            <person name="Klenk H.-P."/>
        </authorList>
    </citation>
    <scope>NUCLEOTIDE SEQUENCE [LARGE SCALE GENOMIC DNA]</scope>
    <source>
        <strain evidence="4 5">DSM 13057</strain>
    </source>
</reference>
<sequence length="249" mass="24476">MRRLLSAALCVGAVAVSLGIVAAVAMPILSRTGADGTASDGTVTTSPSALPMITDGSASTLTDPPGLSGSWALSAESWAGYSVGADLGGTSVTLSGVTSQVSGSMTVDNGTITATDASVDVSSVTTGNTLADSLLHSTMAEKTAQLAESPTATFSLISPAAATTGTESPSTPSSPSAPTVIHATGTLTMHGVTHSVSVDLQVSHSATSVTVQGSIPIIFADYDVTAPDLGFASVNDSGSVTFSLVATRP</sequence>
<dbReference type="RefSeq" id="WP_205108149.1">
    <property type="nucleotide sequence ID" value="NZ_BAAAHT010000013.1"/>
</dbReference>
<evidence type="ECO:0000259" key="3">
    <source>
        <dbReference type="SMART" id="SM00867"/>
    </source>
</evidence>
<evidence type="ECO:0000313" key="4">
    <source>
        <dbReference type="EMBL" id="MBM7471860.1"/>
    </source>
</evidence>
<feature type="compositionally biased region" description="Polar residues" evidence="2">
    <location>
        <begin position="39"/>
        <end position="48"/>
    </location>
</feature>
<comment type="similarity">
    <text evidence="1">Belongs to the UPF0312 family.</text>
</comment>
<feature type="compositionally biased region" description="Low complexity" evidence="2">
    <location>
        <begin position="161"/>
        <end position="179"/>
    </location>
</feature>
<dbReference type="SMART" id="SM00867">
    <property type="entry name" value="YceI"/>
    <property type="match status" value="1"/>
</dbReference>
<dbReference type="Pfam" id="PF04264">
    <property type="entry name" value="YceI"/>
    <property type="match status" value="1"/>
</dbReference>
<comment type="caution">
    <text evidence="4">The sequence shown here is derived from an EMBL/GenBank/DDBJ whole genome shotgun (WGS) entry which is preliminary data.</text>
</comment>
<evidence type="ECO:0000256" key="2">
    <source>
        <dbReference type="SAM" id="MobiDB-lite"/>
    </source>
</evidence>
<dbReference type="InterPro" id="IPR007372">
    <property type="entry name" value="Lipid/polyisoprenoid-bd_YceI"/>
</dbReference>
<dbReference type="InterPro" id="IPR036761">
    <property type="entry name" value="TTHA0802/YceI-like_sf"/>
</dbReference>
<name>A0ABS2L549_9MICO</name>
<evidence type="ECO:0000313" key="5">
    <source>
        <dbReference type="Proteomes" id="UP000776164"/>
    </source>
</evidence>
<dbReference type="EMBL" id="JAFBBU010000001">
    <property type="protein sequence ID" value="MBM7471860.1"/>
    <property type="molecule type" value="Genomic_DNA"/>
</dbReference>
<evidence type="ECO:0000256" key="1">
    <source>
        <dbReference type="ARBA" id="ARBA00008812"/>
    </source>
</evidence>
<protein>
    <submittedName>
        <fullName evidence="4">Polyisoprenoid-binding protein YceI</fullName>
    </submittedName>
</protein>
<gene>
    <name evidence="4" type="ORF">JOE66_001494</name>
</gene>
<dbReference type="Proteomes" id="UP000776164">
    <property type="component" value="Unassembled WGS sequence"/>
</dbReference>
<feature type="domain" description="Lipid/polyisoprenoid-binding YceI-like" evidence="3">
    <location>
        <begin position="70"/>
        <end position="247"/>
    </location>
</feature>
<organism evidence="4 5">
    <name type="scientific">Subtercola frigoramans</name>
    <dbReference type="NCBI Taxonomy" id="120298"/>
    <lineage>
        <taxon>Bacteria</taxon>
        <taxon>Bacillati</taxon>
        <taxon>Actinomycetota</taxon>
        <taxon>Actinomycetes</taxon>
        <taxon>Micrococcales</taxon>
        <taxon>Microbacteriaceae</taxon>
        <taxon>Subtercola</taxon>
    </lineage>
</organism>
<accession>A0ABS2L549</accession>
<feature type="region of interest" description="Disordered" evidence="2">
    <location>
        <begin position="35"/>
        <end position="61"/>
    </location>
</feature>
<dbReference type="Gene3D" id="2.40.128.110">
    <property type="entry name" value="Lipid/polyisoprenoid-binding, YceI-like"/>
    <property type="match status" value="1"/>
</dbReference>
<feature type="region of interest" description="Disordered" evidence="2">
    <location>
        <begin position="161"/>
        <end position="181"/>
    </location>
</feature>
<dbReference type="SUPFAM" id="SSF101874">
    <property type="entry name" value="YceI-like"/>
    <property type="match status" value="1"/>
</dbReference>